<dbReference type="HOGENOM" id="CLU_685593_0_0_1"/>
<keyword evidence="3" id="KW-1185">Reference proteome</keyword>
<evidence type="ECO:0000313" key="1">
    <source>
        <dbReference type="EMBL" id="ELU06783.1"/>
    </source>
</evidence>
<dbReference type="Proteomes" id="UP000014760">
    <property type="component" value="Unassembled WGS sequence"/>
</dbReference>
<reference evidence="3" key="1">
    <citation type="submission" date="2012-12" db="EMBL/GenBank/DDBJ databases">
        <authorList>
            <person name="Hellsten U."/>
            <person name="Grimwood J."/>
            <person name="Chapman J.A."/>
            <person name="Shapiro H."/>
            <person name="Aerts A."/>
            <person name="Otillar R.P."/>
            <person name="Terry A.Y."/>
            <person name="Boore J.L."/>
            <person name="Simakov O."/>
            <person name="Marletaz F."/>
            <person name="Cho S.-J."/>
            <person name="Edsinger-Gonzales E."/>
            <person name="Havlak P."/>
            <person name="Kuo D.-H."/>
            <person name="Larsson T."/>
            <person name="Lv J."/>
            <person name="Arendt D."/>
            <person name="Savage R."/>
            <person name="Osoegawa K."/>
            <person name="de Jong P."/>
            <person name="Lindberg D.R."/>
            <person name="Seaver E.C."/>
            <person name="Weisblat D.A."/>
            <person name="Putnam N.H."/>
            <person name="Grigoriev I.V."/>
            <person name="Rokhsar D.S."/>
        </authorList>
    </citation>
    <scope>NUCLEOTIDE SEQUENCE</scope>
    <source>
        <strain evidence="3">I ESC-2004</strain>
    </source>
</reference>
<dbReference type="EnsemblMetazoa" id="CapteT201282">
    <property type="protein sequence ID" value="CapteP201282"/>
    <property type="gene ID" value="CapteG201282"/>
</dbReference>
<evidence type="ECO:0000313" key="3">
    <source>
        <dbReference type="Proteomes" id="UP000014760"/>
    </source>
</evidence>
<protein>
    <submittedName>
        <fullName evidence="1 2">Uncharacterized protein</fullName>
    </submittedName>
</protein>
<reference evidence="2" key="3">
    <citation type="submission" date="2015-06" db="UniProtKB">
        <authorList>
            <consortium name="EnsemblMetazoa"/>
        </authorList>
    </citation>
    <scope>IDENTIFICATION</scope>
</reference>
<dbReference type="AlphaFoldDB" id="R7UKZ6"/>
<dbReference type="OrthoDB" id="7480422at2759"/>
<gene>
    <name evidence="1" type="ORF">CAPTEDRAFT_201282</name>
</gene>
<dbReference type="EMBL" id="AMQN01022639">
    <property type="status" value="NOT_ANNOTATED_CDS"/>
    <property type="molecule type" value="Genomic_DNA"/>
</dbReference>
<evidence type="ECO:0000313" key="2">
    <source>
        <dbReference type="EnsemblMetazoa" id="CapteP201282"/>
    </source>
</evidence>
<reference evidence="1 3" key="2">
    <citation type="journal article" date="2013" name="Nature">
        <title>Insights into bilaterian evolution from three spiralian genomes.</title>
        <authorList>
            <person name="Simakov O."/>
            <person name="Marletaz F."/>
            <person name="Cho S.J."/>
            <person name="Edsinger-Gonzales E."/>
            <person name="Havlak P."/>
            <person name="Hellsten U."/>
            <person name="Kuo D.H."/>
            <person name="Larsson T."/>
            <person name="Lv J."/>
            <person name="Arendt D."/>
            <person name="Savage R."/>
            <person name="Osoegawa K."/>
            <person name="de Jong P."/>
            <person name="Grimwood J."/>
            <person name="Chapman J.A."/>
            <person name="Shapiro H."/>
            <person name="Aerts A."/>
            <person name="Otillar R.P."/>
            <person name="Terry A.Y."/>
            <person name="Boore J.L."/>
            <person name="Grigoriev I.V."/>
            <person name="Lindberg D.R."/>
            <person name="Seaver E.C."/>
            <person name="Weisblat D.A."/>
            <person name="Putnam N.H."/>
            <person name="Rokhsar D.S."/>
        </authorList>
    </citation>
    <scope>NUCLEOTIDE SEQUENCE</scope>
    <source>
        <strain evidence="1 3">I ESC-2004</strain>
    </source>
</reference>
<dbReference type="EMBL" id="KB300405">
    <property type="protein sequence ID" value="ELU06783.1"/>
    <property type="molecule type" value="Genomic_DNA"/>
</dbReference>
<accession>R7UKZ6</accession>
<proteinExistence type="predicted"/>
<name>R7UKZ6_CAPTE</name>
<sequence length="402" mass="46030">MGFAEAFIAKATLPNGGQYIPRRNAYSRFPEFHFSSEDVRKWLKDLAPDKAAEPNATSPRVYKKLSTVLYIPLYTIHQRMFQLWPSSWKHSAVCPIFKKKDPAEYTNYRAISCPCHVSHPRCWTHERANKPSSDCMHDGAIKRDNDNVFPPRHPRTTEQPTTLLIGAQKNKKINMEDHITHVIKKARIAKRQLMRMRPYCTPQQLPSLYKTMVWSALEQGSVCYAHASEPLLRKLQAFQQSTIRMLRIENNNISSMETRRKTAHAAMIHKQTILHRGLNTIQELFPAAPPDPRSHLLRASTSLHPHQLQIPRSSRDLKIYDQFITPFRTFNSLPASVFPTNECLRLPIDSSSTCSCSSPQATVPASNDLRPFAPRVCTFLSARRGSLHMAQFIVLCNHMPKI</sequence>
<organism evidence="1">
    <name type="scientific">Capitella teleta</name>
    <name type="common">Polychaete worm</name>
    <dbReference type="NCBI Taxonomy" id="283909"/>
    <lineage>
        <taxon>Eukaryota</taxon>
        <taxon>Metazoa</taxon>
        <taxon>Spiralia</taxon>
        <taxon>Lophotrochozoa</taxon>
        <taxon>Annelida</taxon>
        <taxon>Polychaeta</taxon>
        <taxon>Sedentaria</taxon>
        <taxon>Scolecida</taxon>
        <taxon>Capitellidae</taxon>
        <taxon>Capitella</taxon>
    </lineage>
</organism>